<keyword evidence="8" id="KW-1185">Reference proteome</keyword>
<feature type="domain" description="HAMP" evidence="5">
    <location>
        <begin position="309"/>
        <end position="352"/>
    </location>
</feature>
<feature type="compositionally biased region" description="Basic residues" evidence="3">
    <location>
        <begin position="466"/>
        <end position="478"/>
    </location>
</feature>
<dbReference type="PANTHER" id="PTHR33238:SF7">
    <property type="entry name" value="IRON-DEPENDENT TRANSCRIPTIONAL REGULATOR"/>
    <property type="match status" value="1"/>
</dbReference>
<name>A0ABD5Y0Z9_9EURY</name>
<proteinExistence type="predicted"/>
<feature type="compositionally biased region" description="Basic and acidic residues" evidence="3">
    <location>
        <begin position="394"/>
        <end position="405"/>
    </location>
</feature>
<dbReference type="InterPro" id="IPR036388">
    <property type="entry name" value="WH-like_DNA-bd_sf"/>
</dbReference>
<evidence type="ECO:0000256" key="4">
    <source>
        <dbReference type="SAM" id="Phobius"/>
    </source>
</evidence>
<dbReference type="Gene3D" id="1.10.287.950">
    <property type="entry name" value="Methyl-accepting chemotaxis protein"/>
    <property type="match status" value="1"/>
</dbReference>
<accession>A0ABD5Y0Z9</accession>
<protein>
    <submittedName>
        <fullName evidence="7">HAMP domain-containing protein</fullName>
    </submittedName>
</protein>
<dbReference type="InterPro" id="IPR050536">
    <property type="entry name" value="DtxR_MntR_Metal-Reg"/>
</dbReference>
<evidence type="ECO:0000256" key="1">
    <source>
        <dbReference type="ARBA" id="ARBA00023224"/>
    </source>
</evidence>
<dbReference type="AlphaFoldDB" id="A0ABD5Y0Z9"/>
<dbReference type="Pfam" id="PF01325">
    <property type="entry name" value="Fe_dep_repress"/>
    <property type="match status" value="1"/>
</dbReference>
<feature type="coiled-coil region" evidence="2">
    <location>
        <begin position="273"/>
        <end position="307"/>
    </location>
</feature>
<sequence>MSSAAQYLLALYICEYRHDSPVRTGTIADRLDRTPASATEMMKDLAADGLVEYEPYKGAALTPSGRDRAAELHETYVALSWFFRGVLELDDYERQALEIAGMLSPASPSGSSSRCWPPVTSNATHRRADRNRGTGRANSGRSRTPQPGGPVQNQFRYLRGFIDVFVRRSRDQMVRLLRQSFAAKLVVGFALTTGAVVGYGLVTRNVVGTILMATAGQVVLGAYLGTNTVVSMRTLEEQTEAIADGDMDVRVRTSRVDELGRVYSSVDRMRRSLASRVADADEARADAEAAEERAQSLAADYQRTATDYAETMRAVADGDLRRRVDVDHEHDAMETVGEAFNDAVDELETALARVESFATGVADGATDVRAAAEQIDDRTDDVLAATDDIDAATDEQRATAREGPPRRATSPRPPRRWRPRPPPSSRRPTRPPTPRRRREPPPGRRSRPWRASTGRWPTPSTGSRRSTTRRPTSRRPRS</sequence>
<dbReference type="SMART" id="SM00304">
    <property type="entry name" value="HAMP"/>
    <property type="match status" value="2"/>
</dbReference>
<evidence type="ECO:0000313" key="7">
    <source>
        <dbReference type="EMBL" id="MFC7138084.1"/>
    </source>
</evidence>
<dbReference type="CDD" id="cd06225">
    <property type="entry name" value="HAMP"/>
    <property type="match status" value="2"/>
</dbReference>
<evidence type="ECO:0000313" key="8">
    <source>
        <dbReference type="Proteomes" id="UP001596368"/>
    </source>
</evidence>
<feature type="domain" description="HAMP" evidence="5">
    <location>
        <begin position="226"/>
        <end position="278"/>
    </location>
</feature>
<feature type="region of interest" description="Disordered" evidence="3">
    <location>
        <begin position="103"/>
        <end position="153"/>
    </location>
</feature>
<reference evidence="7 8" key="1">
    <citation type="journal article" date="2019" name="Int. J. Syst. Evol. Microbiol.">
        <title>The Global Catalogue of Microorganisms (GCM) 10K type strain sequencing project: providing services to taxonomists for standard genome sequencing and annotation.</title>
        <authorList>
            <consortium name="The Broad Institute Genomics Platform"/>
            <consortium name="The Broad Institute Genome Sequencing Center for Infectious Disease"/>
            <person name="Wu L."/>
            <person name="Ma J."/>
        </authorList>
    </citation>
    <scope>NUCLEOTIDE SEQUENCE [LARGE SCALE GENOMIC DNA]</scope>
    <source>
        <strain evidence="7 8">DT92</strain>
    </source>
</reference>
<keyword evidence="4" id="KW-0472">Membrane</keyword>
<dbReference type="InterPro" id="IPR022689">
    <property type="entry name" value="Iron_dep_repressor"/>
</dbReference>
<feature type="compositionally biased region" description="Low complexity" evidence="3">
    <location>
        <begin position="449"/>
        <end position="465"/>
    </location>
</feature>
<keyword evidence="1" id="KW-0807">Transducer</keyword>
<evidence type="ECO:0000256" key="2">
    <source>
        <dbReference type="SAM" id="Coils"/>
    </source>
</evidence>
<dbReference type="InterPro" id="IPR003660">
    <property type="entry name" value="HAMP_dom"/>
</dbReference>
<feature type="transmembrane region" description="Helical" evidence="4">
    <location>
        <begin position="181"/>
        <end position="200"/>
    </location>
</feature>
<dbReference type="InterPro" id="IPR036390">
    <property type="entry name" value="WH_DNA-bd_sf"/>
</dbReference>
<dbReference type="Gene3D" id="6.10.250.1910">
    <property type="match status" value="1"/>
</dbReference>
<dbReference type="SUPFAM" id="SSF158472">
    <property type="entry name" value="HAMP domain-like"/>
    <property type="match status" value="1"/>
</dbReference>
<dbReference type="Proteomes" id="UP001596368">
    <property type="component" value="Unassembled WGS sequence"/>
</dbReference>
<feature type="compositionally biased region" description="Polar residues" evidence="3">
    <location>
        <begin position="136"/>
        <end position="153"/>
    </location>
</feature>
<dbReference type="PROSITE" id="PS50944">
    <property type="entry name" value="HTH_DTXR"/>
    <property type="match status" value="1"/>
</dbReference>
<feature type="domain" description="HTH dtxR-type" evidence="6">
    <location>
        <begin position="1"/>
        <end position="62"/>
    </location>
</feature>
<evidence type="ECO:0000256" key="3">
    <source>
        <dbReference type="SAM" id="MobiDB-lite"/>
    </source>
</evidence>
<evidence type="ECO:0000259" key="6">
    <source>
        <dbReference type="PROSITE" id="PS50944"/>
    </source>
</evidence>
<dbReference type="PANTHER" id="PTHR33238">
    <property type="entry name" value="IRON (METAL) DEPENDENT REPRESSOR, DTXR FAMILY"/>
    <property type="match status" value="1"/>
</dbReference>
<dbReference type="PROSITE" id="PS50885">
    <property type="entry name" value="HAMP"/>
    <property type="match status" value="2"/>
</dbReference>
<comment type="caution">
    <text evidence="7">The sequence shown here is derived from an EMBL/GenBank/DDBJ whole genome shotgun (WGS) entry which is preliminary data.</text>
</comment>
<dbReference type="Gene3D" id="1.10.10.10">
    <property type="entry name" value="Winged helix-like DNA-binding domain superfamily/Winged helix DNA-binding domain"/>
    <property type="match status" value="1"/>
</dbReference>
<feature type="compositionally biased region" description="Low complexity" evidence="3">
    <location>
        <begin position="104"/>
        <end position="118"/>
    </location>
</feature>
<dbReference type="SMART" id="SM00529">
    <property type="entry name" value="HTH_DTXR"/>
    <property type="match status" value="1"/>
</dbReference>
<gene>
    <name evidence="7" type="ORF">ACFQRB_19650</name>
</gene>
<keyword evidence="4" id="KW-0812">Transmembrane</keyword>
<keyword evidence="4" id="KW-1133">Transmembrane helix</keyword>
<feature type="transmembrane region" description="Helical" evidence="4">
    <location>
        <begin position="206"/>
        <end position="225"/>
    </location>
</feature>
<dbReference type="GO" id="GO:0007165">
    <property type="term" value="P:signal transduction"/>
    <property type="evidence" value="ECO:0007669"/>
    <property type="project" value="UniProtKB-KW"/>
</dbReference>
<dbReference type="Pfam" id="PF00672">
    <property type="entry name" value="HAMP"/>
    <property type="match status" value="2"/>
</dbReference>
<dbReference type="EMBL" id="JBHSZG010000008">
    <property type="protein sequence ID" value="MFC7138084.1"/>
    <property type="molecule type" value="Genomic_DNA"/>
</dbReference>
<dbReference type="SUPFAM" id="SSF46785">
    <property type="entry name" value="Winged helix' DNA-binding domain"/>
    <property type="match status" value="1"/>
</dbReference>
<dbReference type="InterPro" id="IPR022687">
    <property type="entry name" value="HTH_DTXR"/>
</dbReference>
<feature type="region of interest" description="Disordered" evidence="3">
    <location>
        <begin position="389"/>
        <end position="478"/>
    </location>
</feature>
<evidence type="ECO:0000259" key="5">
    <source>
        <dbReference type="PROSITE" id="PS50885"/>
    </source>
</evidence>
<feature type="compositionally biased region" description="Basic residues" evidence="3">
    <location>
        <begin position="427"/>
        <end position="448"/>
    </location>
</feature>
<keyword evidence="2" id="KW-0175">Coiled coil</keyword>
<organism evidence="7 8">
    <name type="scientific">Halobaculum litoreum</name>
    <dbReference type="NCBI Taxonomy" id="3031998"/>
    <lineage>
        <taxon>Archaea</taxon>
        <taxon>Methanobacteriati</taxon>
        <taxon>Methanobacteriota</taxon>
        <taxon>Stenosarchaea group</taxon>
        <taxon>Halobacteria</taxon>
        <taxon>Halobacteriales</taxon>
        <taxon>Haloferacaceae</taxon>
        <taxon>Halobaculum</taxon>
    </lineage>
</organism>